<comment type="caution">
    <text evidence="2">The sequence shown here is derived from an EMBL/GenBank/DDBJ whole genome shotgun (WGS) entry which is preliminary data.</text>
</comment>
<feature type="region of interest" description="Disordered" evidence="1">
    <location>
        <begin position="135"/>
        <end position="155"/>
    </location>
</feature>
<sequence length="203" mass="21296">MMQPTAAHERGVPGRARRGGKAFCCYFVPTWDRDRVAARSLASRRLPGPAETLTGKAREPGGPTTPCTPEAWSAAGVNGEGRTRAERTTAAGLGLGSGEGKSICPLRPVRGVERCFAKSSLVFLRVQPLSSPSASVSPSVNLDTASVSSDNGRRAGGRFAELGAPGAWRGGRVAKMLALLSLLAITCHVKALLVPEVFPVHPW</sequence>
<feature type="compositionally biased region" description="Low complexity" evidence="1">
    <location>
        <begin position="60"/>
        <end position="69"/>
    </location>
</feature>
<proteinExistence type="predicted"/>
<gene>
    <name evidence="2" type="ORF">HJG59_009838</name>
</gene>
<evidence type="ECO:0000256" key="1">
    <source>
        <dbReference type="SAM" id="MobiDB-lite"/>
    </source>
</evidence>
<dbReference type="EMBL" id="JACASF010000021">
    <property type="protein sequence ID" value="KAF6407124.1"/>
    <property type="molecule type" value="Genomic_DNA"/>
</dbReference>
<evidence type="ECO:0000313" key="2">
    <source>
        <dbReference type="EMBL" id="KAF6407124.1"/>
    </source>
</evidence>
<reference evidence="2 3" key="1">
    <citation type="journal article" date="2020" name="Nature">
        <title>Six reference-quality genomes reveal evolution of bat adaptations.</title>
        <authorList>
            <person name="Jebb D."/>
            <person name="Huang Z."/>
            <person name="Pippel M."/>
            <person name="Hughes G.M."/>
            <person name="Lavrichenko K."/>
            <person name="Devanna P."/>
            <person name="Winkler S."/>
            <person name="Jermiin L.S."/>
            <person name="Skirmuntt E.C."/>
            <person name="Katzourakis A."/>
            <person name="Burkitt-Gray L."/>
            <person name="Ray D.A."/>
            <person name="Sullivan K.A.M."/>
            <person name="Roscito J.G."/>
            <person name="Kirilenko B.M."/>
            <person name="Davalos L.M."/>
            <person name="Corthals A.P."/>
            <person name="Power M.L."/>
            <person name="Jones G."/>
            <person name="Ransome R.D."/>
            <person name="Dechmann D.K.N."/>
            <person name="Locatelli A.G."/>
            <person name="Puechmaille S.J."/>
            <person name="Fedrigo O."/>
            <person name="Jarvis E.D."/>
            <person name="Hiller M."/>
            <person name="Vernes S.C."/>
            <person name="Myers E.W."/>
            <person name="Teeling E.C."/>
        </authorList>
    </citation>
    <scope>NUCLEOTIDE SEQUENCE [LARGE SCALE GENOMIC DNA]</scope>
    <source>
        <strain evidence="2">MMolMol1</strain>
        <tissue evidence="2">Muscle</tissue>
    </source>
</reference>
<keyword evidence="3" id="KW-1185">Reference proteome</keyword>
<dbReference type="InParanoid" id="A0A7J8C8E7"/>
<name>A0A7J8C8E7_MOLMO</name>
<dbReference type="AlphaFoldDB" id="A0A7J8C8E7"/>
<organism evidence="2 3">
    <name type="scientific">Molossus molossus</name>
    <name type="common">Pallas' mastiff bat</name>
    <name type="synonym">Vespertilio molossus</name>
    <dbReference type="NCBI Taxonomy" id="27622"/>
    <lineage>
        <taxon>Eukaryota</taxon>
        <taxon>Metazoa</taxon>
        <taxon>Chordata</taxon>
        <taxon>Craniata</taxon>
        <taxon>Vertebrata</taxon>
        <taxon>Euteleostomi</taxon>
        <taxon>Mammalia</taxon>
        <taxon>Eutheria</taxon>
        <taxon>Laurasiatheria</taxon>
        <taxon>Chiroptera</taxon>
        <taxon>Yangochiroptera</taxon>
        <taxon>Molossidae</taxon>
        <taxon>Molossus</taxon>
    </lineage>
</organism>
<feature type="region of interest" description="Disordered" evidence="1">
    <location>
        <begin position="47"/>
        <end position="83"/>
    </location>
</feature>
<dbReference type="Proteomes" id="UP000550707">
    <property type="component" value="Unassembled WGS sequence"/>
</dbReference>
<feature type="compositionally biased region" description="Polar residues" evidence="1">
    <location>
        <begin position="141"/>
        <end position="150"/>
    </location>
</feature>
<evidence type="ECO:0000313" key="3">
    <source>
        <dbReference type="Proteomes" id="UP000550707"/>
    </source>
</evidence>
<accession>A0A7J8C8E7</accession>
<protein>
    <submittedName>
        <fullName evidence="2">Uncharacterized protein</fullName>
    </submittedName>
</protein>